<accession>A0A8H4RK98</accession>
<reference evidence="2 3" key="1">
    <citation type="submission" date="2020-03" db="EMBL/GenBank/DDBJ databases">
        <title>Draft Genome Sequence of Cudoniella acicularis.</title>
        <authorList>
            <person name="Buettner E."/>
            <person name="Kellner H."/>
        </authorList>
    </citation>
    <scope>NUCLEOTIDE SEQUENCE [LARGE SCALE GENOMIC DNA]</scope>
    <source>
        <strain evidence="2 3">DSM 108380</strain>
    </source>
</reference>
<keyword evidence="3" id="KW-1185">Reference proteome</keyword>
<proteinExistence type="predicted"/>
<comment type="caution">
    <text evidence="2">The sequence shown here is derived from an EMBL/GenBank/DDBJ whole genome shotgun (WGS) entry which is preliminary data.</text>
</comment>
<name>A0A8H4RK98_9HELO</name>
<dbReference type="Proteomes" id="UP000566819">
    <property type="component" value="Unassembled WGS sequence"/>
</dbReference>
<sequence length="174" mass="19544">MNGHNDRDASFSDHDFDDLPDDTLALLESNAIQFTQAQTQARTAKPVAAPSSDYGDEFDDEEFEIVIDESRSTPVIISGLPRNQPGQATQREQFRQQRYGTVGNSHTSLADRPRNIANPPPRFTQPKPPPARVHTPQNELIVVHQGSQPSFIAENANENYQKQIQEVNNHKLFI</sequence>
<feature type="region of interest" description="Disordered" evidence="1">
    <location>
        <begin position="102"/>
        <end position="132"/>
    </location>
</feature>
<dbReference type="AlphaFoldDB" id="A0A8H4RK98"/>
<dbReference type="EMBL" id="JAAMPI010000551">
    <property type="protein sequence ID" value="KAF4630430.1"/>
    <property type="molecule type" value="Genomic_DNA"/>
</dbReference>
<protein>
    <submittedName>
        <fullName evidence="2">Uncharacterized protein</fullName>
    </submittedName>
</protein>
<evidence type="ECO:0000256" key="1">
    <source>
        <dbReference type="SAM" id="MobiDB-lite"/>
    </source>
</evidence>
<feature type="region of interest" description="Disordered" evidence="1">
    <location>
        <begin position="1"/>
        <end position="21"/>
    </location>
</feature>
<feature type="compositionally biased region" description="Pro residues" evidence="1">
    <location>
        <begin position="118"/>
        <end position="131"/>
    </location>
</feature>
<organism evidence="2 3">
    <name type="scientific">Cudoniella acicularis</name>
    <dbReference type="NCBI Taxonomy" id="354080"/>
    <lineage>
        <taxon>Eukaryota</taxon>
        <taxon>Fungi</taxon>
        <taxon>Dikarya</taxon>
        <taxon>Ascomycota</taxon>
        <taxon>Pezizomycotina</taxon>
        <taxon>Leotiomycetes</taxon>
        <taxon>Helotiales</taxon>
        <taxon>Tricladiaceae</taxon>
        <taxon>Cudoniella</taxon>
    </lineage>
</organism>
<evidence type="ECO:0000313" key="3">
    <source>
        <dbReference type="Proteomes" id="UP000566819"/>
    </source>
</evidence>
<evidence type="ECO:0000313" key="2">
    <source>
        <dbReference type="EMBL" id="KAF4630430.1"/>
    </source>
</evidence>
<feature type="compositionally biased region" description="Basic and acidic residues" evidence="1">
    <location>
        <begin position="1"/>
        <end position="14"/>
    </location>
</feature>
<feature type="region of interest" description="Disordered" evidence="1">
    <location>
        <begin position="37"/>
        <end position="59"/>
    </location>
</feature>
<gene>
    <name evidence="2" type="ORF">G7Y89_g7708</name>
</gene>